<organism evidence="2 3">
    <name type="scientific">Lutzomyia longipalpis</name>
    <name type="common">Sand fly</name>
    <dbReference type="NCBI Taxonomy" id="7200"/>
    <lineage>
        <taxon>Eukaryota</taxon>
        <taxon>Metazoa</taxon>
        <taxon>Ecdysozoa</taxon>
        <taxon>Arthropoda</taxon>
        <taxon>Hexapoda</taxon>
        <taxon>Insecta</taxon>
        <taxon>Pterygota</taxon>
        <taxon>Neoptera</taxon>
        <taxon>Endopterygota</taxon>
        <taxon>Diptera</taxon>
        <taxon>Nematocera</taxon>
        <taxon>Psychodoidea</taxon>
        <taxon>Psychodidae</taxon>
        <taxon>Lutzomyia</taxon>
        <taxon>Lutzomyia</taxon>
    </lineage>
</organism>
<feature type="transmembrane region" description="Helical" evidence="1">
    <location>
        <begin position="12"/>
        <end position="32"/>
    </location>
</feature>
<dbReference type="VEuPathDB" id="VectorBase:LLOJ008478"/>
<keyword evidence="3" id="KW-1185">Reference proteome</keyword>
<sequence>MNAPNQSQCRRLYFIGFMVLLNAICTTNGFYLPGLAPVNYCRRADMTGSCVSEVKLQVNRLKHRGVRNSV</sequence>
<name>A0A1B0GKD2_LUTLO</name>
<dbReference type="VEuPathDB" id="VectorBase:LLONM1_004063"/>
<protein>
    <submittedName>
        <fullName evidence="2">Uncharacterized protein</fullName>
    </submittedName>
</protein>
<evidence type="ECO:0000313" key="3">
    <source>
        <dbReference type="Proteomes" id="UP000092461"/>
    </source>
</evidence>
<evidence type="ECO:0000256" key="1">
    <source>
        <dbReference type="SAM" id="Phobius"/>
    </source>
</evidence>
<keyword evidence="1" id="KW-0472">Membrane</keyword>
<proteinExistence type="predicted"/>
<evidence type="ECO:0000313" key="2">
    <source>
        <dbReference type="EnsemblMetazoa" id="LLOJ008478-PA"/>
    </source>
</evidence>
<dbReference type="EMBL" id="AJWK01028679">
    <property type="status" value="NOT_ANNOTATED_CDS"/>
    <property type="molecule type" value="Genomic_DNA"/>
</dbReference>
<accession>A0A1B0GKD2</accession>
<keyword evidence="1" id="KW-0812">Transmembrane</keyword>
<dbReference type="Proteomes" id="UP000092461">
    <property type="component" value="Unassembled WGS sequence"/>
</dbReference>
<keyword evidence="1" id="KW-1133">Transmembrane helix</keyword>
<dbReference type="EnsemblMetazoa" id="LLOJ008478-RA">
    <property type="protein sequence ID" value="LLOJ008478-PA"/>
    <property type="gene ID" value="LLOJ008478"/>
</dbReference>
<dbReference type="AlphaFoldDB" id="A0A1B0GKD2"/>
<reference evidence="2" key="1">
    <citation type="submission" date="2020-05" db="UniProtKB">
        <authorList>
            <consortium name="EnsemblMetazoa"/>
        </authorList>
    </citation>
    <scope>IDENTIFICATION</scope>
    <source>
        <strain evidence="2">Jacobina</strain>
    </source>
</reference>